<dbReference type="PANTHER" id="PTHR30482">
    <property type="entry name" value="HIGH-AFFINITY BRANCHED-CHAIN AMINO ACID TRANSPORT SYSTEM PERMEASE"/>
    <property type="match status" value="1"/>
</dbReference>
<feature type="transmembrane region" description="Helical" evidence="6">
    <location>
        <begin position="75"/>
        <end position="95"/>
    </location>
</feature>
<keyword evidence="4 6" id="KW-1133">Transmembrane helix</keyword>
<keyword evidence="3 6" id="KW-0812">Transmembrane</keyword>
<sequence>MADLSLINPDRQSRLLASAQRFVPALVLVVALVGILAYAQSAGDTFLIRVFTRIMIFGIVAVALNFVLGFGGMVSLMHASFIGVGGYVVAILAYHDANLEPLMIGPFAFTGTSDLAILLPLAIVVTVPFAALTGLISLRTSGTYFIMITLAFNQMAYYFFVALQAYGGEDGLQIINPITFGGLDLSQRSTFYLFTLSVLALTLVLVTLLVDSKFGIVLRAAAQNERRLSAIGIAPLRYKLLAFVISGTLTGMAGALLATGQQFISPADMSWSRSGELVVMVVMGGLGSVSGPLVGAAVYLGLELILESWTEYWHLAFGLLIVAMVTLLRGGIADLGTLVPWLGRNVSGGKN</sequence>
<gene>
    <name evidence="7" type="ORF">FHS82_000415</name>
</gene>
<dbReference type="InterPro" id="IPR043428">
    <property type="entry name" value="LivM-like"/>
</dbReference>
<feature type="transmembrane region" description="Helical" evidence="6">
    <location>
        <begin position="46"/>
        <end position="68"/>
    </location>
</feature>
<dbReference type="Pfam" id="PF02653">
    <property type="entry name" value="BPD_transp_2"/>
    <property type="match status" value="1"/>
</dbReference>
<evidence type="ECO:0000256" key="2">
    <source>
        <dbReference type="ARBA" id="ARBA00022475"/>
    </source>
</evidence>
<dbReference type="InterPro" id="IPR001851">
    <property type="entry name" value="ABC_transp_permease"/>
</dbReference>
<feature type="transmembrane region" description="Helical" evidence="6">
    <location>
        <begin position="21"/>
        <end position="40"/>
    </location>
</feature>
<evidence type="ECO:0000256" key="4">
    <source>
        <dbReference type="ARBA" id="ARBA00022989"/>
    </source>
</evidence>
<evidence type="ECO:0000256" key="5">
    <source>
        <dbReference type="ARBA" id="ARBA00023136"/>
    </source>
</evidence>
<evidence type="ECO:0000313" key="8">
    <source>
        <dbReference type="Proteomes" id="UP001429580"/>
    </source>
</evidence>
<comment type="subcellular location">
    <subcellularLocation>
        <location evidence="1">Cell membrane</location>
        <topology evidence="1">Multi-pass membrane protein</topology>
    </subcellularLocation>
</comment>
<proteinExistence type="predicted"/>
<evidence type="ECO:0000256" key="1">
    <source>
        <dbReference type="ARBA" id="ARBA00004651"/>
    </source>
</evidence>
<keyword evidence="8" id="KW-1185">Reference proteome</keyword>
<feature type="transmembrane region" description="Helical" evidence="6">
    <location>
        <begin position="145"/>
        <end position="166"/>
    </location>
</feature>
<comment type="caution">
    <text evidence="7">The sequence shown here is derived from an EMBL/GenBank/DDBJ whole genome shotgun (WGS) entry which is preliminary data.</text>
</comment>
<organism evidence="7 8">
    <name type="scientific">Pseudochelatococcus lubricantis</name>
    <dbReference type="NCBI Taxonomy" id="1538102"/>
    <lineage>
        <taxon>Bacteria</taxon>
        <taxon>Pseudomonadati</taxon>
        <taxon>Pseudomonadota</taxon>
        <taxon>Alphaproteobacteria</taxon>
        <taxon>Hyphomicrobiales</taxon>
        <taxon>Chelatococcaceae</taxon>
        <taxon>Pseudochelatococcus</taxon>
    </lineage>
</organism>
<evidence type="ECO:0000256" key="3">
    <source>
        <dbReference type="ARBA" id="ARBA00022692"/>
    </source>
</evidence>
<dbReference type="CDD" id="cd06581">
    <property type="entry name" value="TM_PBP1_LivM_like"/>
    <property type="match status" value="1"/>
</dbReference>
<feature type="transmembrane region" description="Helical" evidence="6">
    <location>
        <begin position="191"/>
        <end position="210"/>
    </location>
</feature>
<accession>A0ABX0UUH1</accession>
<name>A0ABX0UUH1_9HYPH</name>
<dbReference type="RefSeq" id="WP_166948204.1">
    <property type="nucleotide sequence ID" value="NZ_JAASQI010000001.1"/>
</dbReference>
<evidence type="ECO:0000256" key="6">
    <source>
        <dbReference type="SAM" id="Phobius"/>
    </source>
</evidence>
<keyword evidence="5 6" id="KW-0472">Membrane</keyword>
<feature type="transmembrane region" description="Helical" evidence="6">
    <location>
        <begin position="277"/>
        <end position="300"/>
    </location>
</feature>
<feature type="transmembrane region" description="Helical" evidence="6">
    <location>
        <begin position="115"/>
        <end position="138"/>
    </location>
</feature>
<keyword evidence="2" id="KW-1003">Cell membrane</keyword>
<evidence type="ECO:0000313" key="7">
    <source>
        <dbReference type="EMBL" id="NIJ56602.1"/>
    </source>
</evidence>
<dbReference type="Proteomes" id="UP001429580">
    <property type="component" value="Unassembled WGS sequence"/>
</dbReference>
<dbReference type="PANTHER" id="PTHR30482:SF17">
    <property type="entry name" value="ABC TRANSPORTER ATP-BINDING PROTEIN"/>
    <property type="match status" value="1"/>
</dbReference>
<reference evidence="7 8" key="1">
    <citation type="submission" date="2020-03" db="EMBL/GenBank/DDBJ databases">
        <title>Genomic Encyclopedia of Type Strains, Phase IV (KMG-IV): sequencing the most valuable type-strain genomes for metagenomic binning, comparative biology and taxonomic classification.</title>
        <authorList>
            <person name="Goeker M."/>
        </authorList>
    </citation>
    <scope>NUCLEOTIDE SEQUENCE [LARGE SCALE GENOMIC DNA]</scope>
    <source>
        <strain evidence="7 8">DSM 103870</strain>
    </source>
</reference>
<feature type="transmembrane region" description="Helical" evidence="6">
    <location>
        <begin position="236"/>
        <end position="257"/>
    </location>
</feature>
<dbReference type="EMBL" id="JAASQI010000001">
    <property type="protein sequence ID" value="NIJ56602.1"/>
    <property type="molecule type" value="Genomic_DNA"/>
</dbReference>
<protein>
    <submittedName>
        <fullName evidence="7">Branched-chain amino acid transport system permease protein</fullName>
    </submittedName>
</protein>
<feature type="transmembrane region" description="Helical" evidence="6">
    <location>
        <begin position="312"/>
        <end position="332"/>
    </location>
</feature>